<protein>
    <submittedName>
        <fullName evidence="1">Uncharacterized protein</fullName>
    </submittedName>
</protein>
<dbReference type="AlphaFoldDB" id="A0A5C0SG47"/>
<dbReference type="RefSeq" id="WP_148809862.1">
    <property type="nucleotide sequence ID" value="NZ_CP042243.1"/>
</dbReference>
<sequence>MSKLANLRKGIQEHKIIDFPDTDMKVALVQLSTKEIIEAREKAIKYITKHHVDVDTGDLILNTYILLKAMRNAENLEEPFADSFEEIQENTNPKQIYALHSEFLEVQNGKLPEIEDMTNEEFEEIKKKLNQTQLKELDGELQNILRYFHQKMLLKSLQKGN</sequence>
<evidence type="ECO:0000313" key="1">
    <source>
        <dbReference type="EMBL" id="QEK12716.1"/>
    </source>
</evidence>
<accession>A0A5C0SG47</accession>
<dbReference type="EMBL" id="CP042243">
    <property type="protein sequence ID" value="QEK12716.1"/>
    <property type="molecule type" value="Genomic_DNA"/>
</dbReference>
<dbReference type="KEGG" id="crs:FQB35_10440"/>
<reference evidence="1 2" key="1">
    <citation type="submission" date="2019-07" db="EMBL/GenBank/DDBJ databases">
        <title>Complete genome of Crassaminicella thermophila SY095.</title>
        <authorList>
            <person name="Li X."/>
        </authorList>
    </citation>
    <scope>NUCLEOTIDE SEQUENCE [LARGE SCALE GENOMIC DNA]</scope>
    <source>
        <strain evidence="1 2">SY095</strain>
    </source>
</reference>
<organism evidence="1 2">
    <name type="scientific">Crassaminicella thermophila</name>
    <dbReference type="NCBI Taxonomy" id="2599308"/>
    <lineage>
        <taxon>Bacteria</taxon>
        <taxon>Bacillati</taxon>
        <taxon>Bacillota</taxon>
        <taxon>Clostridia</taxon>
        <taxon>Eubacteriales</taxon>
        <taxon>Clostridiaceae</taxon>
        <taxon>Crassaminicella</taxon>
    </lineage>
</organism>
<proteinExistence type="predicted"/>
<keyword evidence="2" id="KW-1185">Reference proteome</keyword>
<name>A0A5C0SG47_CRATE</name>
<gene>
    <name evidence="1" type="ORF">FQB35_10440</name>
</gene>
<dbReference type="Proteomes" id="UP000324646">
    <property type="component" value="Chromosome"/>
</dbReference>
<evidence type="ECO:0000313" key="2">
    <source>
        <dbReference type="Proteomes" id="UP000324646"/>
    </source>
</evidence>